<feature type="chain" id="PRO_5044895367" description="GDSL esterase/lipase" evidence="2">
    <location>
        <begin position="37"/>
        <end position="362"/>
    </location>
</feature>
<name>A0ABD3INJ5_EUCGL</name>
<comment type="similarity">
    <text evidence="1">Belongs to the 'GDSL' lipolytic enzyme family.</text>
</comment>
<proteinExistence type="inferred from homology"/>
<feature type="signal peptide" evidence="2">
    <location>
        <begin position="1"/>
        <end position="36"/>
    </location>
</feature>
<dbReference type="CDD" id="cd01837">
    <property type="entry name" value="SGNH_plant_lipase_like"/>
    <property type="match status" value="1"/>
</dbReference>
<dbReference type="PANTHER" id="PTHR45642">
    <property type="entry name" value="GDSL ESTERASE/LIPASE EXL3"/>
    <property type="match status" value="1"/>
</dbReference>
<dbReference type="Pfam" id="PF00657">
    <property type="entry name" value="Lipase_GDSL"/>
    <property type="match status" value="1"/>
</dbReference>
<gene>
    <name evidence="3" type="ORF">ACJRO7_007202</name>
</gene>
<accession>A0ABD3INJ5</accession>
<protein>
    <recommendedName>
        <fullName evidence="5">GDSL esterase/lipase</fullName>
    </recommendedName>
</protein>
<dbReference type="EMBL" id="JBJKBG010000011">
    <property type="protein sequence ID" value="KAL3715428.1"/>
    <property type="molecule type" value="Genomic_DNA"/>
</dbReference>
<dbReference type="InterPro" id="IPR001087">
    <property type="entry name" value="GDSL"/>
</dbReference>
<sequence length="362" mass="38723">MSLIVSPDSKDLSWLCLISLLLLLLLLLRTSEVVTASGQAGSNGNVTYPALFTFGDSILDTGNNNNLRTLSKCNYPPYGKDFPGAIPTGRFSDGKVLSDLITEGLGIKELLPAYLDPNLQNVDLPTGVCFASGGSGLDPQTAGVQGVLTMEDQLKQFNEYVGKLNAFVGAENASTILNNSLYLLSAGNNDIAFTYLTAHLRPMPFPAYADFLVNSTATFIRNLYALGARKFALLGALPLGCLPSARALVGGILCAELANQDAQLFNGKLSSVSSLLSSELVDSRIAYINVYDPLLNLIQNPNQFGFRVPNVGCCPVLTLLCNPMNPVTCPNIPDYVFWDGAHPSEKAYRIIAPAIVQACSNM</sequence>
<evidence type="ECO:0000313" key="3">
    <source>
        <dbReference type="EMBL" id="KAL3715428.1"/>
    </source>
</evidence>
<evidence type="ECO:0000256" key="1">
    <source>
        <dbReference type="ARBA" id="ARBA00008668"/>
    </source>
</evidence>
<evidence type="ECO:0000313" key="4">
    <source>
        <dbReference type="Proteomes" id="UP001634007"/>
    </source>
</evidence>
<dbReference type="FunFam" id="3.40.50.1110:FF:000003">
    <property type="entry name" value="GDSL esterase/lipase APG"/>
    <property type="match status" value="1"/>
</dbReference>
<dbReference type="AlphaFoldDB" id="A0ABD3INJ5"/>
<evidence type="ECO:0000256" key="2">
    <source>
        <dbReference type="SAM" id="SignalP"/>
    </source>
</evidence>
<dbReference type="Proteomes" id="UP001634007">
    <property type="component" value="Unassembled WGS sequence"/>
</dbReference>
<evidence type="ECO:0008006" key="5">
    <source>
        <dbReference type="Google" id="ProtNLM"/>
    </source>
</evidence>
<dbReference type="InterPro" id="IPR036514">
    <property type="entry name" value="SGNH_hydro_sf"/>
</dbReference>
<dbReference type="SUPFAM" id="SSF52266">
    <property type="entry name" value="SGNH hydrolase"/>
    <property type="match status" value="1"/>
</dbReference>
<dbReference type="InterPro" id="IPR050592">
    <property type="entry name" value="GDSL_lipolytic_enzyme"/>
</dbReference>
<organism evidence="3 4">
    <name type="scientific">Eucalyptus globulus</name>
    <name type="common">Tasmanian blue gum</name>
    <dbReference type="NCBI Taxonomy" id="34317"/>
    <lineage>
        <taxon>Eukaryota</taxon>
        <taxon>Viridiplantae</taxon>
        <taxon>Streptophyta</taxon>
        <taxon>Embryophyta</taxon>
        <taxon>Tracheophyta</taxon>
        <taxon>Spermatophyta</taxon>
        <taxon>Magnoliopsida</taxon>
        <taxon>eudicotyledons</taxon>
        <taxon>Gunneridae</taxon>
        <taxon>Pentapetalae</taxon>
        <taxon>rosids</taxon>
        <taxon>malvids</taxon>
        <taxon>Myrtales</taxon>
        <taxon>Myrtaceae</taxon>
        <taxon>Myrtoideae</taxon>
        <taxon>Eucalypteae</taxon>
        <taxon>Eucalyptus</taxon>
    </lineage>
</organism>
<reference evidence="3 4" key="1">
    <citation type="submission" date="2024-11" db="EMBL/GenBank/DDBJ databases">
        <title>Chromosome-level genome assembly of Eucalyptus globulus Labill. provides insights into its genome evolution.</title>
        <authorList>
            <person name="Li X."/>
        </authorList>
    </citation>
    <scope>NUCLEOTIDE SEQUENCE [LARGE SCALE GENOMIC DNA]</scope>
    <source>
        <strain evidence="3">CL2024</strain>
        <tissue evidence="3">Fresh tender leaves</tissue>
    </source>
</reference>
<keyword evidence="4" id="KW-1185">Reference proteome</keyword>
<comment type="caution">
    <text evidence="3">The sequence shown here is derived from an EMBL/GenBank/DDBJ whole genome shotgun (WGS) entry which is preliminary data.</text>
</comment>
<dbReference type="PANTHER" id="PTHR45642:SF52">
    <property type="entry name" value="GDSL-LIKE LIPASE_ACYLHYDROLASE"/>
    <property type="match status" value="1"/>
</dbReference>
<dbReference type="Gene3D" id="3.40.50.1110">
    <property type="entry name" value="SGNH hydrolase"/>
    <property type="match status" value="1"/>
</dbReference>
<dbReference type="InterPro" id="IPR035669">
    <property type="entry name" value="SGNH_plant_lipase-like"/>
</dbReference>
<keyword evidence="2" id="KW-0732">Signal</keyword>